<name>A0A401UNG9_9CLOT</name>
<reference evidence="2 3" key="1">
    <citation type="submission" date="2018-11" db="EMBL/GenBank/DDBJ databases">
        <title>Genome sequencing and assembly of Clostridium tagluense strain A121.</title>
        <authorList>
            <person name="Murakami T."/>
            <person name="Segawa T."/>
            <person name="Shcherbakova V.A."/>
            <person name="Mori H."/>
            <person name="Yoshimura Y."/>
        </authorList>
    </citation>
    <scope>NUCLEOTIDE SEQUENCE [LARGE SCALE GENOMIC DNA]</scope>
    <source>
        <strain evidence="2 3">A121</strain>
    </source>
</reference>
<evidence type="ECO:0000259" key="1">
    <source>
        <dbReference type="Pfam" id="PF13619"/>
    </source>
</evidence>
<dbReference type="EMBL" id="BHYK01000014">
    <property type="protein sequence ID" value="GCD11086.1"/>
    <property type="molecule type" value="Genomic_DNA"/>
</dbReference>
<evidence type="ECO:0000313" key="2">
    <source>
        <dbReference type="EMBL" id="GCD11086.1"/>
    </source>
</evidence>
<gene>
    <name evidence="2" type="ORF">Ctaglu_27090</name>
</gene>
<dbReference type="RefSeq" id="WP_125002570.1">
    <property type="nucleotide sequence ID" value="NZ_BHYK01000014.1"/>
</dbReference>
<protein>
    <submittedName>
        <fullName evidence="2">KTSC domain-containing protein</fullName>
    </submittedName>
</protein>
<comment type="caution">
    <text evidence="2">The sequence shown here is derived from an EMBL/GenBank/DDBJ whole genome shotgun (WGS) entry which is preliminary data.</text>
</comment>
<dbReference type="OrthoDB" id="8450910at2"/>
<feature type="domain" description="KTSC" evidence="1">
    <location>
        <begin position="12"/>
        <end position="69"/>
    </location>
</feature>
<dbReference type="Pfam" id="PF13619">
    <property type="entry name" value="KTSC"/>
    <property type="match status" value="1"/>
</dbReference>
<accession>A0A401UNG9</accession>
<evidence type="ECO:0000313" key="3">
    <source>
        <dbReference type="Proteomes" id="UP000287872"/>
    </source>
</evidence>
<keyword evidence="3" id="KW-1185">Reference proteome</keyword>
<sequence>MYNNIEMIQVASSNVESVGYDEQEEIIMVKFLNGSEYIYKNVSNPIVFEELVNAPSVGAYLNRNIKGVYPYEKI</sequence>
<organism evidence="2 3">
    <name type="scientific">Clostridium tagluense</name>
    <dbReference type="NCBI Taxonomy" id="360422"/>
    <lineage>
        <taxon>Bacteria</taxon>
        <taxon>Bacillati</taxon>
        <taxon>Bacillota</taxon>
        <taxon>Clostridia</taxon>
        <taxon>Eubacteriales</taxon>
        <taxon>Clostridiaceae</taxon>
        <taxon>Clostridium</taxon>
    </lineage>
</organism>
<dbReference type="InterPro" id="IPR025309">
    <property type="entry name" value="KTSC_dom"/>
</dbReference>
<proteinExistence type="predicted"/>
<dbReference type="Proteomes" id="UP000287872">
    <property type="component" value="Unassembled WGS sequence"/>
</dbReference>
<dbReference type="AlphaFoldDB" id="A0A401UNG9"/>